<dbReference type="RefSeq" id="WP_221287032.1">
    <property type="nucleotide sequence ID" value="NZ_AP024597.1"/>
</dbReference>
<accession>A0A8D5U729</accession>
<reference evidence="1 2" key="1">
    <citation type="submission" date="2021-04" db="EMBL/GenBank/DDBJ databases">
        <title>Complete genome sequence of Stygiolobus sp. KN-1.</title>
        <authorList>
            <person name="Nakamura K."/>
            <person name="Sakai H."/>
            <person name="Kurosawa N."/>
        </authorList>
    </citation>
    <scope>NUCLEOTIDE SEQUENCE [LARGE SCALE GENOMIC DNA]</scope>
    <source>
        <strain evidence="1 2">KN-1</strain>
    </source>
</reference>
<keyword evidence="2" id="KW-1185">Reference proteome</keyword>
<evidence type="ECO:0000313" key="1">
    <source>
        <dbReference type="EMBL" id="BCU70422.1"/>
    </source>
</evidence>
<evidence type="ECO:0000313" key="2">
    <source>
        <dbReference type="Proteomes" id="UP000825123"/>
    </source>
</evidence>
<protein>
    <submittedName>
        <fullName evidence="1">Uncharacterized protein</fullName>
    </submittedName>
</protein>
<dbReference type="KEGG" id="csty:KN1_17190"/>
<gene>
    <name evidence="1" type="ORF">KN1_17190</name>
</gene>
<proteinExistence type="predicted"/>
<dbReference type="GeneID" id="66163440"/>
<dbReference type="Proteomes" id="UP000825123">
    <property type="component" value="Chromosome"/>
</dbReference>
<sequence>MPKKGGKPKKRDTKLTPVYSDALDELNYIVNSLLNVKHTSLNGKSDDENPRTAVLSDIIMQVAHSLKVTRNADILEYLSSYLLLSYLIKLNRRGFLRVPLSVFTKLDKNIIDEILLWYKNVTLQYADSVKGLIQQKDIITESDIQNLLDKTPLLSDISPIITVNKDQNANQDKFYVTITIQGSTGNLTQGIGEILKNFLDRMGFKIEEQRFFEDLIEFLIST</sequence>
<name>A0A8D5U729_9CREN</name>
<dbReference type="EMBL" id="AP024597">
    <property type="protein sequence ID" value="BCU70422.1"/>
    <property type="molecule type" value="Genomic_DNA"/>
</dbReference>
<organism evidence="1 2">
    <name type="scientific">Stygiolobus caldivivus</name>
    <dbReference type="NCBI Taxonomy" id="2824673"/>
    <lineage>
        <taxon>Archaea</taxon>
        <taxon>Thermoproteota</taxon>
        <taxon>Thermoprotei</taxon>
        <taxon>Sulfolobales</taxon>
        <taxon>Sulfolobaceae</taxon>
        <taxon>Stygiolobus</taxon>
    </lineage>
</organism>
<dbReference type="AlphaFoldDB" id="A0A8D5U729"/>